<evidence type="ECO:0000313" key="2">
    <source>
        <dbReference type="Proteomes" id="UP001549145"/>
    </source>
</evidence>
<dbReference type="RefSeq" id="WP_238282943.1">
    <property type="nucleotide sequence ID" value="NZ_BPQL01000218.1"/>
</dbReference>
<comment type="caution">
    <text evidence="1">The sequence shown here is derived from an EMBL/GenBank/DDBJ whole genome shotgun (WGS) entry which is preliminary data.</text>
</comment>
<name>A0ABV2L793_9HYPH</name>
<protein>
    <submittedName>
        <fullName evidence="1">Uncharacterized protein</fullName>
    </submittedName>
</protein>
<organism evidence="1 2">
    <name type="scientific">Methylobacterium goesingense</name>
    <dbReference type="NCBI Taxonomy" id="243690"/>
    <lineage>
        <taxon>Bacteria</taxon>
        <taxon>Pseudomonadati</taxon>
        <taxon>Pseudomonadota</taxon>
        <taxon>Alphaproteobacteria</taxon>
        <taxon>Hyphomicrobiales</taxon>
        <taxon>Methylobacteriaceae</taxon>
        <taxon>Methylobacterium</taxon>
    </lineage>
</organism>
<keyword evidence="2" id="KW-1185">Reference proteome</keyword>
<dbReference type="Proteomes" id="UP001549145">
    <property type="component" value="Unassembled WGS sequence"/>
</dbReference>
<evidence type="ECO:0000313" key="1">
    <source>
        <dbReference type="EMBL" id="MET3693701.1"/>
    </source>
</evidence>
<accession>A0ABV2L793</accession>
<dbReference type="EMBL" id="JBEPMM010000009">
    <property type="protein sequence ID" value="MET3693701.1"/>
    <property type="molecule type" value="Genomic_DNA"/>
</dbReference>
<proteinExistence type="predicted"/>
<reference evidence="1 2" key="1">
    <citation type="submission" date="2024-06" db="EMBL/GenBank/DDBJ databases">
        <title>Genomic Encyclopedia of Type Strains, Phase IV (KMG-IV): sequencing the most valuable type-strain genomes for metagenomic binning, comparative biology and taxonomic classification.</title>
        <authorList>
            <person name="Goeker M."/>
        </authorList>
    </citation>
    <scope>NUCLEOTIDE SEQUENCE [LARGE SCALE GENOMIC DNA]</scope>
    <source>
        <strain evidence="1 2">DSM 21331</strain>
    </source>
</reference>
<sequence>MPPTWRPMHTAPQAVARIWLNHLTLGPILAEGLPGRWYAPSATRQVWRWYRPTEPDALEPFDGWLPYEALADAQTSDADTVDDDPARSLRAGGIPCPIRRSAIEGAATV</sequence>
<gene>
    <name evidence="1" type="ORF">ABID43_003252</name>
</gene>